<dbReference type="RefSeq" id="WP_041097491.1">
    <property type="nucleotide sequence ID" value="NZ_AP012547.1"/>
</dbReference>
<dbReference type="OrthoDB" id="276699at2"/>
<protein>
    <recommendedName>
        <fullName evidence="3">Methyltransferase FkbM domain-containing protein</fullName>
    </recommendedName>
</protein>
<evidence type="ECO:0000313" key="2">
    <source>
        <dbReference type="Proteomes" id="UP000031637"/>
    </source>
</evidence>
<reference evidence="1 2" key="1">
    <citation type="journal article" date="2014" name="Syst. Appl. Microbiol.">
        <title>Complete genomes of freshwater sulfur oxidizers Sulfuricella denitrificans skB26 and Sulfuritalea hydrogenivorans sk43H: genetic insights into the sulfur oxidation pathway of betaproteobacteria.</title>
        <authorList>
            <person name="Watanabe T."/>
            <person name="Kojima H."/>
            <person name="Fukui M."/>
        </authorList>
    </citation>
    <scope>NUCLEOTIDE SEQUENCE [LARGE SCALE GENOMIC DNA]</scope>
    <source>
        <strain evidence="1">DSM22779</strain>
    </source>
</reference>
<dbReference type="PANTHER" id="PTHR32026:SF10">
    <property type="entry name" value="METHYLTRANSFERASE-LIKE PROTEIN 24-RELATED"/>
    <property type="match status" value="1"/>
</dbReference>
<dbReference type="PANTHER" id="PTHR32026">
    <property type="entry name" value="METHYLTRANSFERASE-LIKE PROTEIN 24"/>
    <property type="match status" value="1"/>
</dbReference>
<gene>
    <name evidence="1" type="ORF">SUTH_00952</name>
</gene>
<proteinExistence type="predicted"/>
<dbReference type="Proteomes" id="UP000031637">
    <property type="component" value="Chromosome"/>
</dbReference>
<keyword evidence="2" id="KW-1185">Reference proteome</keyword>
<sequence length="246" mass="27644">MENPNASQGEVLNLLNLFRPWHMVNFSKIRLGSPNDGGYVLPALALESNLLVSIGIGNDISFDEEFAKRGAQIYQFDHTIEAPPYTHPNMHFFRKGWGAVASEQLMSFDQIVDVVDWSNARHPVLKFDVEGAEWGGLNSMNPEHLARFEIVTAEFHNIEQIFYRANYELLFSAFSKLSARHVPVHLHVNNYQGVTLVSGVPVPCVIELTYLRRDCGVFGGHSTEPIPGPLDQPNNKMAPDICLRPF</sequence>
<evidence type="ECO:0008006" key="3">
    <source>
        <dbReference type="Google" id="ProtNLM"/>
    </source>
</evidence>
<organism evidence="1 2">
    <name type="scientific">Sulfuritalea hydrogenivorans sk43H</name>
    <dbReference type="NCBI Taxonomy" id="1223802"/>
    <lineage>
        <taxon>Bacteria</taxon>
        <taxon>Pseudomonadati</taxon>
        <taxon>Pseudomonadota</taxon>
        <taxon>Betaproteobacteria</taxon>
        <taxon>Nitrosomonadales</taxon>
        <taxon>Sterolibacteriaceae</taxon>
        <taxon>Sulfuritalea</taxon>
    </lineage>
</organism>
<dbReference type="EMBL" id="AP012547">
    <property type="protein sequence ID" value="BAO28758.1"/>
    <property type="molecule type" value="Genomic_DNA"/>
</dbReference>
<name>W0SGB4_9PROT</name>
<dbReference type="STRING" id="1223802.SUTH_00952"/>
<evidence type="ECO:0000313" key="1">
    <source>
        <dbReference type="EMBL" id="BAO28758.1"/>
    </source>
</evidence>
<dbReference type="HOGENOM" id="CLU_071271_0_0_4"/>
<accession>W0SGB4</accession>
<dbReference type="KEGG" id="shd:SUTH_00952"/>
<dbReference type="AlphaFoldDB" id="W0SGB4"/>
<dbReference type="InterPro" id="IPR026913">
    <property type="entry name" value="METTL24"/>
</dbReference>